<protein>
    <submittedName>
        <fullName evidence="4">RNA polymerase II-associated protein 1</fullName>
    </submittedName>
</protein>
<dbReference type="PANTHER" id="PTHR23188">
    <property type="entry name" value="RNA POLYMERASE II-ASSOCIATED FACTOR 1 HOMOLOG"/>
    <property type="match status" value="1"/>
</dbReference>
<dbReference type="Pfam" id="PF03985">
    <property type="entry name" value="Paf1"/>
    <property type="match status" value="1"/>
</dbReference>
<dbReference type="EMBL" id="LXFE01000149">
    <property type="protein sequence ID" value="OLL26745.1"/>
    <property type="molecule type" value="Genomic_DNA"/>
</dbReference>
<dbReference type="GO" id="GO:0006368">
    <property type="term" value="P:transcription elongation by RNA polymerase II"/>
    <property type="evidence" value="ECO:0007669"/>
    <property type="project" value="InterPro"/>
</dbReference>
<proteinExistence type="inferred from homology"/>
<sequence>MPAPTSSSSAQSSSIGDYIARFRFQNQLPAPPFAPKLIDIPTPLSRYTDTTYISDLVKRVPTSIDLDPELGMPLNLAALPGLFEGDESALYPLQNSQLDPKDQALLKDSDHISSVQRNPAGVSFLRRTEYISSEARASIKPPITIESQQNIRAIKAAAERQEKLRDPHAQLDAIEQSFAEFDCNSFVHPNPRKAHLTAVELIDVFPDVEIFDNTYMLMKFQGCPDSNLPEPTPDNPRFVTALFRPTQSAVGDEWLSYFLADERSSTNLKRKIAEGNTQDVSTTFVHVRDYETNLNTEALSTDIILALPTEEGKFARYTNLHGRSVLKRRRTAKDRQHVEKRIKVIELLMRPMTEDEQAEKMTSISRLDPLGTLRY</sequence>
<evidence type="ECO:0000256" key="1">
    <source>
        <dbReference type="ARBA" id="ARBA00004123"/>
    </source>
</evidence>
<keyword evidence="5" id="KW-1185">Reference proteome</keyword>
<dbReference type="GO" id="GO:0000993">
    <property type="term" value="F:RNA polymerase II complex binding"/>
    <property type="evidence" value="ECO:0007669"/>
    <property type="project" value="TreeGrafter"/>
</dbReference>
<reference evidence="4 5" key="1">
    <citation type="submission" date="2016-04" db="EMBL/GenBank/DDBJ databases">
        <title>Evolutionary innovation and constraint leading to complex multicellularity in the Ascomycota.</title>
        <authorList>
            <person name="Cisse O."/>
            <person name="Nguyen A."/>
            <person name="Hewitt D.A."/>
            <person name="Jedd G."/>
            <person name="Stajich J.E."/>
        </authorList>
    </citation>
    <scope>NUCLEOTIDE SEQUENCE [LARGE SCALE GENOMIC DNA]</scope>
    <source>
        <strain evidence="4 5">DAH-3</strain>
    </source>
</reference>
<organism evidence="4 5">
    <name type="scientific">Neolecta irregularis (strain DAH-3)</name>
    <dbReference type="NCBI Taxonomy" id="1198029"/>
    <lineage>
        <taxon>Eukaryota</taxon>
        <taxon>Fungi</taxon>
        <taxon>Dikarya</taxon>
        <taxon>Ascomycota</taxon>
        <taxon>Taphrinomycotina</taxon>
        <taxon>Neolectales</taxon>
        <taxon>Neolectaceae</taxon>
        <taxon>Neolecta</taxon>
    </lineage>
</organism>
<evidence type="ECO:0000256" key="3">
    <source>
        <dbReference type="ARBA" id="ARBA00023242"/>
    </source>
</evidence>
<keyword evidence="3" id="KW-0539">Nucleus</keyword>
<comment type="similarity">
    <text evidence="2">Belongs to the PAF1 family.</text>
</comment>
<comment type="caution">
    <text evidence="4">The sequence shown here is derived from an EMBL/GenBank/DDBJ whole genome shotgun (WGS) entry which is preliminary data.</text>
</comment>
<dbReference type="OMA" id="LVCRIKY"/>
<dbReference type="OrthoDB" id="10260285at2759"/>
<dbReference type="InterPro" id="IPR007133">
    <property type="entry name" value="RNA_pol_II-assoc_Paf1"/>
</dbReference>
<gene>
    <name evidence="4" type="ORF">NEOLI_000672</name>
</gene>
<dbReference type="GO" id="GO:0016593">
    <property type="term" value="C:Cdc73/Paf1 complex"/>
    <property type="evidence" value="ECO:0007669"/>
    <property type="project" value="InterPro"/>
</dbReference>
<dbReference type="STRING" id="1198029.A0A1U7LVP3"/>
<dbReference type="GO" id="GO:0003682">
    <property type="term" value="F:chromatin binding"/>
    <property type="evidence" value="ECO:0007669"/>
    <property type="project" value="TreeGrafter"/>
</dbReference>
<name>A0A1U7LVP3_NEOID</name>
<accession>A0A1U7LVP3</accession>
<dbReference type="Proteomes" id="UP000186594">
    <property type="component" value="Unassembled WGS sequence"/>
</dbReference>
<dbReference type="AlphaFoldDB" id="A0A1U7LVP3"/>
<evidence type="ECO:0000256" key="2">
    <source>
        <dbReference type="ARBA" id="ARBA00007560"/>
    </source>
</evidence>
<evidence type="ECO:0000313" key="5">
    <source>
        <dbReference type="Proteomes" id="UP000186594"/>
    </source>
</evidence>
<comment type="subcellular location">
    <subcellularLocation>
        <location evidence="1">Nucleus</location>
    </subcellularLocation>
</comment>
<dbReference type="PANTHER" id="PTHR23188:SF12">
    <property type="entry name" value="RNA POLYMERASE II-ASSOCIATED FACTOR 1 HOMOLOG"/>
    <property type="match status" value="1"/>
</dbReference>
<evidence type="ECO:0000313" key="4">
    <source>
        <dbReference type="EMBL" id="OLL26745.1"/>
    </source>
</evidence>